<dbReference type="Pfam" id="PF03471">
    <property type="entry name" value="CorC_HlyC"/>
    <property type="match status" value="1"/>
</dbReference>
<dbReference type="Gene3D" id="3.10.580.10">
    <property type="entry name" value="CBS-domain"/>
    <property type="match status" value="1"/>
</dbReference>
<dbReference type="SUPFAM" id="SSF54631">
    <property type="entry name" value="CBS-domain pair"/>
    <property type="match status" value="1"/>
</dbReference>
<evidence type="ECO:0000256" key="10">
    <source>
        <dbReference type="SAM" id="MobiDB-lite"/>
    </source>
</evidence>
<feature type="transmembrane region" description="Helical" evidence="11">
    <location>
        <begin position="70"/>
        <end position="93"/>
    </location>
</feature>
<feature type="compositionally biased region" description="Basic and acidic residues" evidence="10">
    <location>
        <begin position="434"/>
        <end position="451"/>
    </location>
</feature>
<feature type="domain" description="CBS" evidence="12">
    <location>
        <begin position="275"/>
        <end position="332"/>
    </location>
</feature>
<evidence type="ECO:0000256" key="11">
    <source>
        <dbReference type="SAM" id="Phobius"/>
    </source>
</evidence>
<sequence>MTGVSLALAVTAVVGLALAGVLSAGEAAVLRVTRMSLADALVEAEQALDQGRAARVRQAQALAVEPTETVASFALVRVTAEVVAIAAATLLVAQAVAQEWSVMLIALVAGVVIGVVFVRVSPRALGFRHPVQVLLALVGPLTVTSRAVAWFTRLSVARADPGPLTDAELRDIAERVGESEAFEEEDRELIRSVIELGGTITREVMVPRTDMVTVTADTPLVKVLRLFLRSGFSRVPVVGVSVDDVVGVAYLKDVVAALHDPGAGDAAATRPAGEIARAAAFVPESKPVDDLLRQMQADASHIALVVDEYGGVAGLVTIEDLLEELVGELTDEHDRVPVPEVEELGGGLFRVPARLPVYDLGQLFDRHLDDDDVDTVAGLLAKTIGKVPLPGSAAEVGGLHLEGERVEGRRKQLATILVHRVAPAHPEDDSEGDQPDRSALADRTNEKEHHA</sequence>
<dbReference type="GO" id="GO:0005886">
    <property type="term" value="C:plasma membrane"/>
    <property type="evidence" value="ECO:0007669"/>
    <property type="project" value="UniProtKB-SubCell"/>
</dbReference>
<evidence type="ECO:0000259" key="12">
    <source>
        <dbReference type="PROSITE" id="PS51371"/>
    </source>
</evidence>
<evidence type="ECO:0000256" key="8">
    <source>
        <dbReference type="ARBA" id="ARBA00023136"/>
    </source>
</evidence>
<keyword evidence="8 11" id="KW-0472">Membrane</keyword>
<keyword evidence="14" id="KW-1185">Reference proteome</keyword>
<dbReference type="PANTHER" id="PTHR22777:SF32">
    <property type="entry name" value="UPF0053 INNER MEMBRANE PROTEIN YFJD"/>
    <property type="match status" value="1"/>
</dbReference>
<reference evidence="13" key="1">
    <citation type="submission" date="2022-01" db="EMBL/GenBank/DDBJ databases">
        <title>Antribacter sp. nov., isolated from Guizhou of China.</title>
        <authorList>
            <person name="Chengliang C."/>
            <person name="Ya Z."/>
        </authorList>
    </citation>
    <scope>NUCLEOTIDE SEQUENCE</scope>
    <source>
        <strain evidence="13">KLBMP 9083</strain>
    </source>
</reference>
<evidence type="ECO:0000313" key="14">
    <source>
        <dbReference type="Proteomes" id="UP001165405"/>
    </source>
</evidence>
<dbReference type="FunFam" id="3.10.580.10:FF:000002">
    <property type="entry name" value="Magnesium/cobalt efflux protein CorC"/>
    <property type="match status" value="1"/>
</dbReference>
<keyword evidence="4 11" id="KW-0812">Transmembrane</keyword>
<dbReference type="SMART" id="SM00116">
    <property type="entry name" value="CBS"/>
    <property type="match status" value="2"/>
</dbReference>
<feature type="transmembrane region" description="Helical" evidence="11">
    <location>
        <begin position="100"/>
        <end position="120"/>
    </location>
</feature>
<evidence type="ECO:0000256" key="7">
    <source>
        <dbReference type="ARBA" id="ARBA00023122"/>
    </source>
</evidence>
<evidence type="ECO:0000256" key="2">
    <source>
        <dbReference type="ARBA" id="ARBA00006337"/>
    </source>
</evidence>
<dbReference type="InterPro" id="IPR000644">
    <property type="entry name" value="CBS_dom"/>
</dbReference>
<dbReference type="InterPro" id="IPR016169">
    <property type="entry name" value="FAD-bd_PCMH_sub2"/>
</dbReference>
<keyword evidence="7 9" id="KW-0129">CBS domain</keyword>
<evidence type="ECO:0000256" key="4">
    <source>
        <dbReference type="ARBA" id="ARBA00022692"/>
    </source>
</evidence>
<keyword evidence="5" id="KW-0677">Repeat</keyword>
<dbReference type="SMART" id="SM01091">
    <property type="entry name" value="CorC_HlyC"/>
    <property type="match status" value="1"/>
</dbReference>
<gene>
    <name evidence="13" type="ORF">L1785_11175</name>
</gene>
<keyword evidence="6 11" id="KW-1133">Transmembrane helix</keyword>
<dbReference type="Pfam" id="PF01595">
    <property type="entry name" value="CNNM"/>
    <property type="match status" value="1"/>
</dbReference>
<accession>A0AA41U6Y9</accession>
<evidence type="ECO:0000256" key="6">
    <source>
        <dbReference type="ARBA" id="ARBA00022989"/>
    </source>
</evidence>
<evidence type="ECO:0000256" key="9">
    <source>
        <dbReference type="PROSITE-ProRule" id="PRU00703"/>
    </source>
</evidence>
<evidence type="ECO:0000256" key="3">
    <source>
        <dbReference type="ARBA" id="ARBA00022475"/>
    </source>
</evidence>
<feature type="region of interest" description="Disordered" evidence="10">
    <location>
        <begin position="420"/>
        <end position="451"/>
    </location>
</feature>
<dbReference type="Pfam" id="PF00571">
    <property type="entry name" value="CBS"/>
    <property type="match status" value="2"/>
</dbReference>
<dbReference type="InterPro" id="IPR005170">
    <property type="entry name" value="Transptr-assoc_dom"/>
</dbReference>
<dbReference type="PANTHER" id="PTHR22777">
    <property type="entry name" value="HEMOLYSIN-RELATED"/>
    <property type="match status" value="1"/>
</dbReference>
<comment type="subcellular location">
    <subcellularLocation>
        <location evidence="1">Cell membrane</location>
        <topology evidence="1">Multi-pass membrane protein</topology>
    </subcellularLocation>
</comment>
<proteinExistence type="inferred from homology"/>
<dbReference type="InterPro" id="IPR044751">
    <property type="entry name" value="Ion_transp-like_CBS"/>
</dbReference>
<dbReference type="InterPro" id="IPR036318">
    <property type="entry name" value="FAD-bd_PCMH-like_sf"/>
</dbReference>
<dbReference type="CDD" id="cd04590">
    <property type="entry name" value="CBS_pair_CorC_HlyC_assoc"/>
    <property type="match status" value="1"/>
</dbReference>
<name>A0AA41U6Y9_9MICO</name>
<dbReference type="RefSeq" id="WP_236089343.1">
    <property type="nucleotide sequence ID" value="NZ_JAKGSG010000033.1"/>
</dbReference>
<dbReference type="PROSITE" id="PS51371">
    <property type="entry name" value="CBS"/>
    <property type="match status" value="2"/>
</dbReference>
<dbReference type="Gene3D" id="3.30.465.10">
    <property type="match status" value="1"/>
</dbReference>
<dbReference type="InterPro" id="IPR002550">
    <property type="entry name" value="CNNM"/>
</dbReference>
<evidence type="ECO:0000256" key="1">
    <source>
        <dbReference type="ARBA" id="ARBA00004651"/>
    </source>
</evidence>
<evidence type="ECO:0000256" key="5">
    <source>
        <dbReference type="ARBA" id="ARBA00022737"/>
    </source>
</evidence>
<dbReference type="SUPFAM" id="SSF56176">
    <property type="entry name" value="FAD-binding/transporter-associated domain-like"/>
    <property type="match status" value="1"/>
</dbReference>
<dbReference type="AlphaFoldDB" id="A0AA41U6Y9"/>
<comment type="caution">
    <text evidence="13">The sequence shown here is derived from an EMBL/GenBank/DDBJ whole genome shotgun (WGS) entry which is preliminary data.</text>
</comment>
<dbReference type="InterPro" id="IPR046342">
    <property type="entry name" value="CBS_dom_sf"/>
</dbReference>
<comment type="similarity">
    <text evidence="2">Belongs to the UPF0053 family.</text>
</comment>
<dbReference type="Proteomes" id="UP001165405">
    <property type="component" value="Unassembled WGS sequence"/>
</dbReference>
<protein>
    <submittedName>
        <fullName evidence="13">CBS domain-containing protein</fullName>
    </submittedName>
</protein>
<organism evidence="13 14">
    <name type="scientific">Antribacter soli</name>
    <dbReference type="NCBI Taxonomy" id="2910976"/>
    <lineage>
        <taxon>Bacteria</taxon>
        <taxon>Bacillati</taxon>
        <taxon>Actinomycetota</taxon>
        <taxon>Actinomycetes</taxon>
        <taxon>Micrococcales</taxon>
        <taxon>Promicromonosporaceae</taxon>
        <taxon>Antribacter</taxon>
    </lineage>
</organism>
<feature type="domain" description="CBS" evidence="12">
    <location>
        <begin position="205"/>
        <end position="264"/>
    </location>
</feature>
<evidence type="ECO:0000313" key="13">
    <source>
        <dbReference type="EMBL" id="MCF4121543.1"/>
    </source>
</evidence>
<keyword evidence="3" id="KW-1003">Cell membrane</keyword>
<dbReference type="GO" id="GO:0050660">
    <property type="term" value="F:flavin adenine dinucleotide binding"/>
    <property type="evidence" value="ECO:0007669"/>
    <property type="project" value="InterPro"/>
</dbReference>
<dbReference type="EMBL" id="JAKGSG010000033">
    <property type="protein sequence ID" value="MCF4121543.1"/>
    <property type="molecule type" value="Genomic_DNA"/>
</dbReference>